<dbReference type="AlphaFoldDB" id="A0AAD7J269"/>
<comment type="caution">
    <text evidence="6">The sequence shown here is derived from an EMBL/GenBank/DDBJ whole genome shotgun (WGS) entry which is preliminary data.</text>
</comment>
<evidence type="ECO:0000256" key="3">
    <source>
        <dbReference type="ARBA" id="ARBA00022833"/>
    </source>
</evidence>
<dbReference type="Gene3D" id="6.10.140.2220">
    <property type="match status" value="1"/>
</dbReference>
<evidence type="ECO:0000313" key="7">
    <source>
        <dbReference type="Proteomes" id="UP001215598"/>
    </source>
</evidence>
<name>A0AAD7J269_9AGAR</name>
<keyword evidence="1" id="KW-0479">Metal-binding</keyword>
<evidence type="ECO:0000256" key="4">
    <source>
        <dbReference type="PROSITE-ProRule" id="PRU00134"/>
    </source>
</evidence>
<reference evidence="6" key="1">
    <citation type="submission" date="2023-03" db="EMBL/GenBank/DDBJ databases">
        <title>Massive genome expansion in bonnet fungi (Mycena s.s.) driven by repeated elements and novel gene families across ecological guilds.</title>
        <authorList>
            <consortium name="Lawrence Berkeley National Laboratory"/>
            <person name="Harder C.B."/>
            <person name="Miyauchi S."/>
            <person name="Viragh M."/>
            <person name="Kuo A."/>
            <person name="Thoen E."/>
            <person name="Andreopoulos B."/>
            <person name="Lu D."/>
            <person name="Skrede I."/>
            <person name="Drula E."/>
            <person name="Henrissat B."/>
            <person name="Morin E."/>
            <person name="Kohler A."/>
            <person name="Barry K."/>
            <person name="LaButti K."/>
            <person name="Morin E."/>
            <person name="Salamov A."/>
            <person name="Lipzen A."/>
            <person name="Mereny Z."/>
            <person name="Hegedus B."/>
            <person name="Baldrian P."/>
            <person name="Stursova M."/>
            <person name="Weitz H."/>
            <person name="Taylor A."/>
            <person name="Grigoriev I.V."/>
            <person name="Nagy L.G."/>
            <person name="Martin F."/>
            <person name="Kauserud H."/>
        </authorList>
    </citation>
    <scope>NUCLEOTIDE SEQUENCE</scope>
    <source>
        <strain evidence="6">CBHHK182m</strain>
    </source>
</reference>
<dbReference type="EMBL" id="JARKIB010000049">
    <property type="protein sequence ID" value="KAJ7755535.1"/>
    <property type="molecule type" value="Genomic_DNA"/>
</dbReference>
<protein>
    <recommendedName>
        <fullName evidence="5">MYND-type domain-containing protein</fullName>
    </recommendedName>
</protein>
<feature type="domain" description="MYND-type" evidence="5">
    <location>
        <begin position="381"/>
        <end position="419"/>
    </location>
</feature>
<sequence>MSTFTQEDEEFEELLGMPQAMAVSRIAFSSPLRPEYCAECLHGAWMRIWLSTKYEDVLPAAFNFIVFGRTEAQMTSLVNSMSECRCRQYPNGIDIQSVEEFHDEATDALPHPSFTWGGGLAINPTHLHSLMDIVSDRLLKTLQRISPVKLAKLKGQQEWPASLDDIILPTLGPEGTVRSLEQWISFESIGNPWPIHVLGMIASICTSLIFPAILGSPTLIPTIVRIAGEMCDDAALHLSPRYSKAKLTRTTAQLLWRLSAVTAFLHSIFTSTGGAPGMLDDLSVQLKTSLVRMSARVIEMLRSPLVVQHSPEEDHASAIRSFRMQLTLFLNVSVEMEGIDPALLQESAHDVERVLLGSPLKILPLLLVGWKRTLRCYAMSCEESLQTADTFKRCSTCKVVSYCGPECQRRAWRDHKPLCKTLVRVIRDGGGDISSEAFTRNCDAGKVNADDAQEVVAAYSAWRSSHGRVHL</sequence>
<evidence type="ECO:0000256" key="1">
    <source>
        <dbReference type="ARBA" id="ARBA00022723"/>
    </source>
</evidence>
<dbReference type="GO" id="GO:0008270">
    <property type="term" value="F:zinc ion binding"/>
    <property type="evidence" value="ECO:0007669"/>
    <property type="project" value="UniProtKB-KW"/>
</dbReference>
<keyword evidence="2 4" id="KW-0863">Zinc-finger</keyword>
<evidence type="ECO:0000313" key="6">
    <source>
        <dbReference type="EMBL" id="KAJ7755535.1"/>
    </source>
</evidence>
<keyword evidence="7" id="KW-1185">Reference proteome</keyword>
<gene>
    <name evidence="6" type="ORF">B0H16DRAFT_1540755</name>
</gene>
<keyword evidence="3" id="KW-0862">Zinc</keyword>
<dbReference type="Proteomes" id="UP001215598">
    <property type="component" value="Unassembled WGS sequence"/>
</dbReference>
<dbReference type="Pfam" id="PF01753">
    <property type="entry name" value="zf-MYND"/>
    <property type="match status" value="1"/>
</dbReference>
<organism evidence="6 7">
    <name type="scientific">Mycena metata</name>
    <dbReference type="NCBI Taxonomy" id="1033252"/>
    <lineage>
        <taxon>Eukaryota</taxon>
        <taxon>Fungi</taxon>
        <taxon>Dikarya</taxon>
        <taxon>Basidiomycota</taxon>
        <taxon>Agaricomycotina</taxon>
        <taxon>Agaricomycetes</taxon>
        <taxon>Agaricomycetidae</taxon>
        <taxon>Agaricales</taxon>
        <taxon>Marasmiineae</taxon>
        <taxon>Mycenaceae</taxon>
        <taxon>Mycena</taxon>
    </lineage>
</organism>
<evidence type="ECO:0000256" key="2">
    <source>
        <dbReference type="ARBA" id="ARBA00022771"/>
    </source>
</evidence>
<proteinExistence type="predicted"/>
<dbReference type="SUPFAM" id="SSF144232">
    <property type="entry name" value="HIT/MYND zinc finger-like"/>
    <property type="match status" value="1"/>
</dbReference>
<dbReference type="InterPro" id="IPR002893">
    <property type="entry name" value="Znf_MYND"/>
</dbReference>
<dbReference type="PROSITE" id="PS50865">
    <property type="entry name" value="ZF_MYND_2"/>
    <property type="match status" value="1"/>
</dbReference>
<accession>A0AAD7J269</accession>
<evidence type="ECO:0000259" key="5">
    <source>
        <dbReference type="PROSITE" id="PS50865"/>
    </source>
</evidence>